<protein>
    <submittedName>
        <fullName evidence="1">Uncharacterized protein</fullName>
    </submittedName>
</protein>
<proteinExistence type="predicted"/>
<dbReference type="AlphaFoldDB" id="A0A484HKV7"/>
<gene>
    <name evidence="1" type="ORF">EPICR_30161</name>
</gene>
<reference evidence="1" key="1">
    <citation type="submission" date="2019-01" db="EMBL/GenBank/DDBJ databases">
        <authorList>
            <consortium name="Genoscope - CEA"/>
            <person name="William W."/>
        </authorList>
    </citation>
    <scope>NUCLEOTIDE SEQUENCE</scope>
    <source>
        <strain evidence="1">CR-1</strain>
    </source>
</reference>
<sequence>MLSLQGDGCMDSLYVEERNTTIERNKKGGGIASLNPT</sequence>
<dbReference type="EMBL" id="CAACVI010000023">
    <property type="protein sequence ID" value="VEN74226.1"/>
    <property type="molecule type" value="Genomic_DNA"/>
</dbReference>
<organism evidence="1">
    <name type="scientific">uncultured Desulfobacteraceae bacterium</name>
    <dbReference type="NCBI Taxonomy" id="218296"/>
    <lineage>
        <taxon>Bacteria</taxon>
        <taxon>Pseudomonadati</taxon>
        <taxon>Thermodesulfobacteriota</taxon>
        <taxon>Desulfobacteria</taxon>
        <taxon>Desulfobacterales</taxon>
        <taxon>Desulfobacteraceae</taxon>
        <taxon>environmental samples</taxon>
    </lineage>
</organism>
<name>A0A484HKV7_9BACT</name>
<accession>A0A484HKV7</accession>
<evidence type="ECO:0000313" key="1">
    <source>
        <dbReference type="EMBL" id="VEN74226.1"/>
    </source>
</evidence>